<dbReference type="Pfam" id="PF05504">
    <property type="entry name" value="Spore_GerAC"/>
    <property type="match status" value="1"/>
</dbReference>
<dbReference type="PANTHER" id="PTHR35789:SF1">
    <property type="entry name" value="SPORE GERMINATION PROTEIN B3"/>
    <property type="match status" value="1"/>
</dbReference>
<dbReference type="STRING" id="189425.PGRAT_14935"/>
<evidence type="ECO:0000259" key="9">
    <source>
        <dbReference type="Pfam" id="PF25198"/>
    </source>
</evidence>
<evidence type="ECO:0000259" key="8">
    <source>
        <dbReference type="Pfam" id="PF05504"/>
    </source>
</evidence>
<evidence type="ECO:0000256" key="3">
    <source>
        <dbReference type="ARBA" id="ARBA00022544"/>
    </source>
</evidence>
<sequence length="385" mass="42408">MRLFKLVLSVLLLLSLAGCGSKIELDKLTFVFGLYIDAGEEPGTVELTISAPLPNRLLSSTQPNPGDGKSYSMVSKTASTVADAFALIQRDLPRRLEISHIKVVVLGKEYARQGIDESLEWFKRQPEFPLGTYIMTASGKAKAAAQLSALFEQTPDQVLMNFSKENLLFATTVRDCALAEASNMGYAMNLLSLKHRTDPLEPGKSMHWAGLQGLALFHKAKLSGTLNIYESRAFAWAAGHLAGSFYLPEYSVTWDDNGQGSASALFLSNKASLHTRFTEDGPVFYLKLKGSASIINYHDSLGRGAENLSPFIVQKLQKAVVKEVSQAVRATQEAGADVLQLGMQVEWNNPGEWKRLKERWEDYYSHDAQIKVSADIKIQDIGSVK</sequence>
<dbReference type="EMBL" id="CP009287">
    <property type="protein sequence ID" value="AIQ68768.1"/>
    <property type="molecule type" value="Genomic_DNA"/>
</dbReference>
<accession>A0A089MBC4</accession>
<keyword evidence="4" id="KW-0732">Signal</keyword>
<dbReference type="OrthoDB" id="9816067at2"/>
<dbReference type="KEGG" id="pgm:PGRAT_14935"/>
<feature type="domain" description="Spore germination GerAC-like C-terminal" evidence="8">
    <location>
        <begin position="212"/>
        <end position="382"/>
    </location>
</feature>
<dbReference type="Gene3D" id="3.30.300.210">
    <property type="entry name" value="Nutrient germinant receptor protein C, domain 3"/>
    <property type="match status" value="1"/>
</dbReference>
<organism evidence="10 11">
    <name type="scientific">Paenibacillus graminis</name>
    <dbReference type="NCBI Taxonomy" id="189425"/>
    <lineage>
        <taxon>Bacteria</taxon>
        <taxon>Bacillati</taxon>
        <taxon>Bacillota</taxon>
        <taxon>Bacilli</taxon>
        <taxon>Bacillales</taxon>
        <taxon>Paenibacillaceae</taxon>
        <taxon>Paenibacillus</taxon>
    </lineage>
</organism>
<evidence type="ECO:0000256" key="6">
    <source>
        <dbReference type="ARBA" id="ARBA00023139"/>
    </source>
</evidence>
<dbReference type="AlphaFoldDB" id="A0A089MBC4"/>
<dbReference type="HOGENOM" id="CLU_051140_0_0_9"/>
<keyword evidence="3" id="KW-0309">Germination</keyword>
<dbReference type="PROSITE" id="PS51257">
    <property type="entry name" value="PROKAR_LIPOPROTEIN"/>
    <property type="match status" value="1"/>
</dbReference>
<keyword evidence="5" id="KW-0472">Membrane</keyword>
<dbReference type="InterPro" id="IPR046953">
    <property type="entry name" value="Spore_GerAC-like_C"/>
</dbReference>
<protein>
    <submittedName>
        <fullName evidence="10">Uncharacterized protein</fullName>
    </submittedName>
</protein>
<dbReference type="eggNOG" id="ENOG5033U1U">
    <property type="taxonomic scope" value="Bacteria"/>
</dbReference>
<dbReference type="PANTHER" id="PTHR35789">
    <property type="entry name" value="SPORE GERMINATION PROTEIN B3"/>
    <property type="match status" value="1"/>
</dbReference>
<evidence type="ECO:0000256" key="5">
    <source>
        <dbReference type="ARBA" id="ARBA00023136"/>
    </source>
</evidence>
<feature type="domain" description="Spore germination protein N-terminal" evidence="9">
    <location>
        <begin position="22"/>
        <end position="166"/>
    </location>
</feature>
<evidence type="ECO:0000256" key="4">
    <source>
        <dbReference type="ARBA" id="ARBA00022729"/>
    </source>
</evidence>
<evidence type="ECO:0000313" key="10">
    <source>
        <dbReference type="EMBL" id="AIQ68768.1"/>
    </source>
</evidence>
<dbReference type="RefSeq" id="WP_025704267.1">
    <property type="nucleotide sequence ID" value="NZ_CP009287.1"/>
</dbReference>
<dbReference type="InterPro" id="IPR057336">
    <property type="entry name" value="GerAC_N"/>
</dbReference>
<proteinExistence type="inferred from homology"/>
<dbReference type="GO" id="GO:0009847">
    <property type="term" value="P:spore germination"/>
    <property type="evidence" value="ECO:0007669"/>
    <property type="project" value="InterPro"/>
</dbReference>
<gene>
    <name evidence="10" type="ORF">PGRAT_14935</name>
</gene>
<dbReference type="GO" id="GO:0016020">
    <property type="term" value="C:membrane"/>
    <property type="evidence" value="ECO:0007669"/>
    <property type="project" value="UniProtKB-SubCell"/>
</dbReference>
<evidence type="ECO:0000256" key="1">
    <source>
        <dbReference type="ARBA" id="ARBA00004635"/>
    </source>
</evidence>
<dbReference type="InterPro" id="IPR008844">
    <property type="entry name" value="Spore_GerAC-like"/>
</dbReference>
<keyword evidence="7" id="KW-0449">Lipoprotein</keyword>
<comment type="similarity">
    <text evidence="2">Belongs to the GerABKC lipoprotein family.</text>
</comment>
<dbReference type="Proteomes" id="UP000029500">
    <property type="component" value="Chromosome"/>
</dbReference>
<dbReference type="InterPro" id="IPR038501">
    <property type="entry name" value="Spore_GerAC_C_sf"/>
</dbReference>
<evidence type="ECO:0000256" key="7">
    <source>
        <dbReference type="ARBA" id="ARBA00023288"/>
    </source>
</evidence>
<keyword evidence="11" id="KW-1185">Reference proteome</keyword>
<dbReference type="NCBIfam" id="TIGR02887">
    <property type="entry name" value="spore_ger_x_C"/>
    <property type="match status" value="1"/>
</dbReference>
<name>A0A089MBC4_9BACL</name>
<comment type="subcellular location">
    <subcellularLocation>
        <location evidence="1">Membrane</location>
        <topology evidence="1">Lipid-anchor</topology>
    </subcellularLocation>
</comment>
<evidence type="ECO:0000256" key="2">
    <source>
        <dbReference type="ARBA" id="ARBA00007886"/>
    </source>
</evidence>
<reference evidence="10 11" key="1">
    <citation type="submission" date="2014-08" db="EMBL/GenBank/DDBJ databases">
        <title>Comparative genomics of the Paenibacillus odorifer group.</title>
        <authorList>
            <person name="den Bakker H.C."/>
            <person name="Tsai Y.-C."/>
            <person name="Martin N."/>
            <person name="Korlach J."/>
            <person name="Wiedmann M."/>
        </authorList>
    </citation>
    <scope>NUCLEOTIDE SEQUENCE [LARGE SCALE GENOMIC DNA]</scope>
    <source>
        <strain evidence="10 11">DSM 15220</strain>
    </source>
</reference>
<keyword evidence="6" id="KW-0564">Palmitate</keyword>
<dbReference type="Pfam" id="PF25198">
    <property type="entry name" value="Spore_GerAC_N"/>
    <property type="match status" value="1"/>
</dbReference>
<evidence type="ECO:0000313" key="11">
    <source>
        <dbReference type="Proteomes" id="UP000029500"/>
    </source>
</evidence>